<keyword evidence="1 2" id="KW-0238">DNA-binding</keyword>
<dbReference type="Proteomes" id="UP001427805">
    <property type="component" value="Unassembled WGS sequence"/>
</dbReference>
<evidence type="ECO:0000256" key="1">
    <source>
        <dbReference type="ARBA" id="ARBA00023125"/>
    </source>
</evidence>
<dbReference type="SUPFAM" id="SSF48498">
    <property type="entry name" value="Tetracyclin repressor-like, C-terminal domain"/>
    <property type="match status" value="1"/>
</dbReference>
<sequence length="210" mass="23168">MQSEMKAPSRREANKQERRQAILTVARRSFLENGYAATSMSGIASELGGSKSTLWSYYPSKEDLFAAVLDDATGAFRAALQDVLAPEGDFAETIHAFCRSFIEKITRDDALRLHRLVAAETTRFPEVGRIFASRGPEPTQQLLAGYLTAQIATGHMRDEDPVRAAGTLVSLCTGRIHHRLLWGTVTLQHGDVEAEADYAARVFLRAFAPQ</sequence>
<dbReference type="InterPro" id="IPR001647">
    <property type="entry name" value="HTH_TetR"/>
</dbReference>
<dbReference type="SUPFAM" id="SSF46689">
    <property type="entry name" value="Homeodomain-like"/>
    <property type="match status" value="1"/>
</dbReference>
<dbReference type="EMBL" id="JBDIZK010000021">
    <property type="protein sequence ID" value="MEN3749945.1"/>
    <property type="molecule type" value="Genomic_DNA"/>
</dbReference>
<reference evidence="4 5" key="1">
    <citation type="submission" date="2024-05" db="EMBL/GenBank/DDBJ databases">
        <title>Sphingomonas sp. HF-S3 16S ribosomal RNA gene Genome sequencing and assembly.</title>
        <authorList>
            <person name="Lee H."/>
        </authorList>
    </citation>
    <scope>NUCLEOTIDE SEQUENCE [LARGE SCALE GENOMIC DNA]</scope>
    <source>
        <strain evidence="4 5">HF-S3</strain>
    </source>
</reference>
<protein>
    <submittedName>
        <fullName evidence="4">TetR/AcrR family transcriptional regulator</fullName>
    </submittedName>
</protein>
<dbReference type="InterPro" id="IPR039536">
    <property type="entry name" value="TetR_C_Proteobacteria"/>
</dbReference>
<organism evidence="4 5">
    <name type="scientific">Sphingomonas rustica</name>
    <dbReference type="NCBI Taxonomy" id="3103142"/>
    <lineage>
        <taxon>Bacteria</taxon>
        <taxon>Pseudomonadati</taxon>
        <taxon>Pseudomonadota</taxon>
        <taxon>Alphaproteobacteria</taxon>
        <taxon>Sphingomonadales</taxon>
        <taxon>Sphingomonadaceae</taxon>
        <taxon>Sphingomonas</taxon>
    </lineage>
</organism>
<feature type="domain" description="HTH tetR-type" evidence="3">
    <location>
        <begin position="16"/>
        <end position="76"/>
    </location>
</feature>
<dbReference type="InterPro" id="IPR050109">
    <property type="entry name" value="HTH-type_TetR-like_transc_reg"/>
</dbReference>
<evidence type="ECO:0000259" key="3">
    <source>
        <dbReference type="PROSITE" id="PS50977"/>
    </source>
</evidence>
<comment type="caution">
    <text evidence="4">The sequence shown here is derived from an EMBL/GenBank/DDBJ whole genome shotgun (WGS) entry which is preliminary data.</text>
</comment>
<dbReference type="Gene3D" id="1.10.10.60">
    <property type="entry name" value="Homeodomain-like"/>
    <property type="match status" value="1"/>
</dbReference>
<name>A0ABV0BEG9_9SPHN</name>
<dbReference type="InterPro" id="IPR036271">
    <property type="entry name" value="Tet_transcr_reg_TetR-rel_C_sf"/>
</dbReference>
<dbReference type="Pfam" id="PF14246">
    <property type="entry name" value="TetR_C_7"/>
    <property type="match status" value="1"/>
</dbReference>
<dbReference type="PANTHER" id="PTHR30055">
    <property type="entry name" value="HTH-TYPE TRANSCRIPTIONAL REGULATOR RUTR"/>
    <property type="match status" value="1"/>
</dbReference>
<keyword evidence="5" id="KW-1185">Reference proteome</keyword>
<gene>
    <name evidence="4" type="ORF">TPR58_22420</name>
</gene>
<feature type="DNA-binding region" description="H-T-H motif" evidence="2">
    <location>
        <begin position="39"/>
        <end position="58"/>
    </location>
</feature>
<dbReference type="Pfam" id="PF00440">
    <property type="entry name" value="TetR_N"/>
    <property type="match status" value="1"/>
</dbReference>
<accession>A0ABV0BEG9</accession>
<dbReference type="PRINTS" id="PR00455">
    <property type="entry name" value="HTHTETR"/>
</dbReference>
<dbReference type="InterPro" id="IPR009057">
    <property type="entry name" value="Homeodomain-like_sf"/>
</dbReference>
<dbReference type="PROSITE" id="PS50977">
    <property type="entry name" value="HTH_TETR_2"/>
    <property type="match status" value="1"/>
</dbReference>
<dbReference type="PANTHER" id="PTHR30055:SF146">
    <property type="entry name" value="HTH-TYPE TRANSCRIPTIONAL DUAL REGULATOR CECR"/>
    <property type="match status" value="1"/>
</dbReference>
<dbReference type="Gene3D" id="1.10.357.10">
    <property type="entry name" value="Tetracycline Repressor, domain 2"/>
    <property type="match status" value="1"/>
</dbReference>
<evidence type="ECO:0000313" key="4">
    <source>
        <dbReference type="EMBL" id="MEN3749945.1"/>
    </source>
</evidence>
<evidence type="ECO:0000313" key="5">
    <source>
        <dbReference type="Proteomes" id="UP001427805"/>
    </source>
</evidence>
<evidence type="ECO:0000256" key="2">
    <source>
        <dbReference type="PROSITE-ProRule" id="PRU00335"/>
    </source>
</evidence>
<proteinExistence type="predicted"/>